<evidence type="ECO:0000313" key="8">
    <source>
        <dbReference type="Proteomes" id="UP001458880"/>
    </source>
</evidence>
<evidence type="ECO:0000256" key="5">
    <source>
        <dbReference type="ARBA" id="ARBA00023136"/>
    </source>
</evidence>
<accession>A0AAW1ID95</accession>
<dbReference type="Pfam" id="PF04515">
    <property type="entry name" value="Choline_transpo"/>
    <property type="match status" value="1"/>
</dbReference>
<evidence type="ECO:0000256" key="6">
    <source>
        <dbReference type="RuleBase" id="RU368066"/>
    </source>
</evidence>
<keyword evidence="3 6" id="KW-0812">Transmembrane</keyword>
<dbReference type="GO" id="GO:0022857">
    <property type="term" value="F:transmembrane transporter activity"/>
    <property type="evidence" value="ECO:0007669"/>
    <property type="project" value="UniProtKB-UniRule"/>
</dbReference>
<dbReference type="InterPro" id="IPR007603">
    <property type="entry name" value="Choline_transptr-like"/>
</dbReference>
<keyword evidence="5 6" id="KW-0472">Membrane</keyword>
<feature type="transmembrane region" description="Helical" evidence="6">
    <location>
        <begin position="590"/>
        <end position="615"/>
    </location>
</feature>
<feature type="transmembrane region" description="Helical" evidence="6">
    <location>
        <begin position="208"/>
        <end position="229"/>
    </location>
</feature>
<dbReference type="PANTHER" id="PTHR12385">
    <property type="entry name" value="CHOLINE TRANSPORTER-LIKE (SLC FAMILY 44)"/>
    <property type="match status" value="1"/>
</dbReference>
<comment type="caution">
    <text evidence="7">The sequence shown here is derived from an EMBL/GenBank/DDBJ whole genome shotgun (WGS) entry which is preliminary data.</text>
</comment>
<sequence length="652" mass="74312">MGCCDADEPEETPTNIRTCTDVLWLLLYIMFWCLMVLIAAFSFVYGNPVRIINGYDSFGNTCGSRNKPMGNLELSGKDTTTKPYLLFYDIKELRNSLKICVEECPKRTLIKAEDIYDYYSQEKVHLCKYDFQYSHLRNNSIDKKILSSSFGPCPLLPVYESISVLNRCVPKPVKDVAEGVLSNFYGLLNEWDTLEQILGDLYNTWREIIGLTFLALFVSLFTICILHLLSYLVSYIIMILVTVASIGGTGFLWYTYFDIKNNLDKTNKNMLLWESVRNEHAFLWYSIIATIITVIIVLLVIFMRKKVDFLAELFKDTSNCLLHIPGLFFQPLLTFMILLAFFCFWVFVMLCLATAYYPGINGIPMNFPDETSILATPTAKFDGLVKTSNMTNRLTIVEYIDPTWVKYMWWVYFIGLIWSSEFIMGCQSMVISGSVAHWYYRNNYKDNSHVTYAISKLIKYHLGSVALGSLLITIFKVPRLIMMYIHEKLKGNKDKGSECASCTLKCCICCFYCLEKFIRYINSNAYTVIAIDGVNFCSAAKTAFDVLVSHALEVATINSIGDFILFLGKCLVTAVTGTVGLYLFRQNPKLTFYAAPTLIVCIFAFFVAHCILSLYEMVLDTIYLCKCQSSNNVDGNQGGNNGTYTQEMEPMK</sequence>
<feature type="transmembrane region" description="Helical" evidence="6">
    <location>
        <begin position="409"/>
        <end position="440"/>
    </location>
</feature>
<protein>
    <recommendedName>
        <fullName evidence="6">Choline transporter-like protein</fullName>
    </recommendedName>
</protein>
<comment type="similarity">
    <text evidence="2 6">Belongs to the CTL (choline transporter-like) family.</text>
</comment>
<evidence type="ECO:0000256" key="3">
    <source>
        <dbReference type="ARBA" id="ARBA00022692"/>
    </source>
</evidence>
<comment type="subcellular location">
    <subcellularLocation>
        <location evidence="6">Cell membrane</location>
        <topology evidence="6">Multi-pass membrane protein</topology>
    </subcellularLocation>
    <subcellularLocation>
        <location evidence="1">Membrane</location>
        <topology evidence="1">Multi-pass membrane protein</topology>
    </subcellularLocation>
</comment>
<feature type="transmembrane region" description="Helical" evidence="6">
    <location>
        <begin position="235"/>
        <end position="257"/>
    </location>
</feature>
<feature type="transmembrane region" description="Helical" evidence="6">
    <location>
        <begin position="563"/>
        <end position="584"/>
    </location>
</feature>
<keyword evidence="4 6" id="KW-1133">Transmembrane helix</keyword>
<keyword evidence="8" id="KW-1185">Reference proteome</keyword>
<dbReference type="EMBL" id="JASPKY010000632">
    <property type="protein sequence ID" value="KAK9687608.1"/>
    <property type="molecule type" value="Genomic_DNA"/>
</dbReference>
<dbReference type="Proteomes" id="UP001458880">
    <property type="component" value="Unassembled WGS sequence"/>
</dbReference>
<gene>
    <name evidence="7" type="ORF">QE152_g36140</name>
</gene>
<feature type="transmembrane region" description="Helical" evidence="6">
    <location>
        <begin position="332"/>
        <end position="357"/>
    </location>
</feature>
<evidence type="ECO:0000256" key="1">
    <source>
        <dbReference type="ARBA" id="ARBA00004141"/>
    </source>
</evidence>
<evidence type="ECO:0000256" key="2">
    <source>
        <dbReference type="ARBA" id="ARBA00007168"/>
    </source>
</evidence>
<proteinExistence type="inferred from homology"/>
<feature type="transmembrane region" description="Helical" evidence="6">
    <location>
        <begin position="460"/>
        <end position="485"/>
    </location>
</feature>
<comment type="function">
    <text evidence="6">Choline transporter.</text>
</comment>
<evidence type="ECO:0000313" key="7">
    <source>
        <dbReference type="EMBL" id="KAK9687608.1"/>
    </source>
</evidence>
<dbReference type="GO" id="GO:0005886">
    <property type="term" value="C:plasma membrane"/>
    <property type="evidence" value="ECO:0007669"/>
    <property type="project" value="UniProtKB-SubCell"/>
</dbReference>
<reference evidence="7 8" key="1">
    <citation type="journal article" date="2024" name="BMC Genomics">
        <title>De novo assembly and annotation of Popillia japonica's genome with initial clues to its potential as an invasive pest.</title>
        <authorList>
            <person name="Cucini C."/>
            <person name="Boschi S."/>
            <person name="Funari R."/>
            <person name="Cardaioli E."/>
            <person name="Iannotti N."/>
            <person name="Marturano G."/>
            <person name="Paoli F."/>
            <person name="Bruttini M."/>
            <person name="Carapelli A."/>
            <person name="Frati F."/>
            <person name="Nardi F."/>
        </authorList>
    </citation>
    <scope>NUCLEOTIDE SEQUENCE [LARGE SCALE GENOMIC DNA]</scope>
    <source>
        <strain evidence="7">DMR45628</strain>
    </source>
</reference>
<dbReference type="AlphaFoldDB" id="A0AAW1ID95"/>
<feature type="transmembrane region" description="Helical" evidence="6">
    <location>
        <begin position="22"/>
        <end position="45"/>
    </location>
</feature>
<name>A0AAW1ID95_POPJA</name>
<evidence type="ECO:0000256" key="4">
    <source>
        <dbReference type="ARBA" id="ARBA00022989"/>
    </source>
</evidence>
<organism evidence="7 8">
    <name type="scientific">Popillia japonica</name>
    <name type="common">Japanese beetle</name>
    <dbReference type="NCBI Taxonomy" id="7064"/>
    <lineage>
        <taxon>Eukaryota</taxon>
        <taxon>Metazoa</taxon>
        <taxon>Ecdysozoa</taxon>
        <taxon>Arthropoda</taxon>
        <taxon>Hexapoda</taxon>
        <taxon>Insecta</taxon>
        <taxon>Pterygota</taxon>
        <taxon>Neoptera</taxon>
        <taxon>Endopterygota</taxon>
        <taxon>Coleoptera</taxon>
        <taxon>Polyphaga</taxon>
        <taxon>Scarabaeiformia</taxon>
        <taxon>Scarabaeidae</taxon>
        <taxon>Rutelinae</taxon>
        <taxon>Popillia</taxon>
    </lineage>
</organism>
<feature type="transmembrane region" description="Helical" evidence="6">
    <location>
        <begin position="282"/>
        <end position="303"/>
    </location>
</feature>
<dbReference type="PANTHER" id="PTHR12385:SF12">
    <property type="entry name" value="CHOLINE TRANSPORTER-LIKE PROTEIN"/>
    <property type="match status" value="1"/>
</dbReference>